<dbReference type="Pfam" id="PF03625">
    <property type="entry name" value="DUF302"/>
    <property type="match status" value="1"/>
</dbReference>
<proteinExistence type="predicted"/>
<organism evidence="3 4">
    <name type="scientific">Marinobacter azerbaijanicus</name>
    <dbReference type="NCBI Taxonomy" id="3050455"/>
    <lineage>
        <taxon>Bacteria</taxon>
        <taxon>Pseudomonadati</taxon>
        <taxon>Pseudomonadota</taxon>
        <taxon>Gammaproteobacteria</taxon>
        <taxon>Pseudomonadales</taxon>
        <taxon>Marinobacteraceae</taxon>
        <taxon>Marinobacter</taxon>
    </lineage>
</organism>
<gene>
    <name evidence="3" type="ORF">QPM17_06505</name>
</gene>
<keyword evidence="4" id="KW-1185">Reference proteome</keyword>
<accession>A0ABT7I9F6</accession>
<feature type="signal peptide" evidence="1">
    <location>
        <begin position="1"/>
        <end position="22"/>
    </location>
</feature>
<evidence type="ECO:0000313" key="4">
    <source>
        <dbReference type="Proteomes" id="UP001227964"/>
    </source>
</evidence>
<evidence type="ECO:0000313" key="3">
    <source>
        <dbReference type="EMBL" id="MDL0430765.1"/>
    </source>
</evidence>
<keyword evidence="1" id="KW-0732">Signal</keyword>
<dbReference type="CDD" id="cd14797">
    <property type="entry name" value="DUF302"/>
    <property type="match status" value="1"/>
</dbReference>
<dbReference type="RefSeq" id="WP_285389800.1">
    <property type="nucleotide sequence ID" value="NZ_JASSVS010000003.1"/>
</dbReference>
<reference evidence="3 4" key="1">
    <citation type="submission" date="2023-06" db="EMBL/GenBank/DDBJ databases">
        <title>Marinobacter azerbaijanicus a moderately halophilic, isolated from Urmia Lake in Azerbaijan region of Iran.</title>
        <authorList>
            <person name="Sanchez-Porro C."/>
            <person name="Aghdam E.M."/>
            <person name="Saheb S.M."/>
            <person name="Tarhriz V."/>
            <person name="Kazemi E."/>
            <person name="Ammozegar M.A."/>
            <person name="Ventosa A."/>
            <person name="Hejazi M.S."/>
        </authorList>
    </citation>
    <scope>NUCLEOTIDE SEQUENCE [LARGE SCALE GENOMIC DNA]</scope>
    <source>
        <strain evidence="3 4">TBZ242</strain>
    </source>
</reference>
<dbReference type="PANTHER" id="PTHR38342">
    <property type="entry name" value="SLR5037 PROTEIN"/>
    <property type="match status" value="1"/>
</dbReference>
<dbReference type="SUPFAM" id="SSF103247">
    <property type="entry name" value="TT1751-like"/>
    <property type="match status" value="1"/>
</dbReference>
<dbReference type="InterPro" id="IPR005180">
    <property type="entry name" value="DUF302"/>
</dbReference>
<dbReference type="InterPro" id="IPR035923">
    <property type="entry name" value="TT1751-like_sf"/>
</dbReference>
<feature type="domain" description="DUF302" evidence="2">
    <location>
        <begin position="57"/>
        <end position="119"/>
    </location>
</feature>
<comment type="caution">
    <text evidence="3">The sequence shown here is derived from an EMBL/GenBank/DDBJ whole genome shotgun (WGS) entry which is preliminary data.</text>
</comment>
<sequence>MFSIFRRLAAIALLALPLSVLAAEGMVTVKSSHSAEATADKLESVLIEKGMTVMNRINHTQGAEKAGLELRPTEVVIFGNPKVGTPLMQCAQSVAIDLPQKALIWEDSDGTVWLGYNDPEYLKQRHNIEGCDEVIEKVKGALAGFAKAATE</sequence>
<feature type="chain" id="PRO_5046392458" evidence="1">
    <location>
        <begin position="23"/>
        <end position="151"/>
    </location>
</feature>
<dbReference type="Gene3D" id="3.30.310.70">
    <property type="entry name" value="TT1751-like domain"/>
    <property type="match status" value="1"/>
</dbReference>
<evidence type="ECO:0000259" key="2">
    <source>
        <dbReference type="Pfam" id="PF03625"/>
    </source>
</evidence>
<name>A0ABT7I9F6_9GAMM</name>
<protein>
    <submittedName>
        <fullName evidence="3">DUF302 domain-containing protein</fullName>
    </submittedName>
</protein>
<evidence type="ECO:0000256" key="1">
    <source>
        <dbReference type="SAM" id="SignalP"/>
    </source>
</evidence>
<dbReference type="Proteomes" id="UP001227964">
    <property type="component" value="Unassembled WGS sequence"/>
</dbReference>
<dbReference type="EMBL" id="JASSVS010000003">
    <property type="protein sequence ID" value="MDL0430765.1"/>
    <property type="molecule type" value="Genomic_DNA"/>
</dbReference>
<dbReference type="PANTHER" id="PTHR38342:SF2">
    <property type="entry name" value="INNER MEMBRANE OR EXPORTED"/>
    <property type="match status" value="1"/>
</dbReference>